<feature type="compositionally biased region" description="Polar residues" evidence="1">
    <location>
        <begin position="226"/>
        <end position="240"/>
    </location>
</feature>
<feature type="compositionally biased region" description="Polar residues" evidence="1">
    <location>
        <begin position="476"/>
        <end position="496"/>
    </location>
</feature>
<feature type="region of interest" description="Disordered" evidence="1">
    <location>
        <begin position="1"/>
        <end position="28"/>
    </location>
</feature>
<dbReference type="InterPro" id="IPR011990">
    <property type="entry name" value="TPR-like_helical_dom_sf"/>
</dbReference>
<feature type="region of interest" description="Disordered" evidence="1">
    <location>
        <begin position="687"/>
        <end position="728"/>
    </location>
</feature>
<comment type="caution">
    <text evidence="2">The sequence shown here is derived from an EMBL/GenBank/DDBJ whole genome shotgun (WGS) entry which is preliminary data.</text>
</comment>
<accession>A0A9W8YYQ1</accession>
<dbReference type="OrthoDB" id="2384430at2759"/>
<feature type="compositionally biased region" description="Polar residues" evidence="1">
    <location>
        <begin position="254"/>
        <end position="287"/>
    </location>
</feature>
<dbReference type="PANTHER" id="PTHR43628">
    <property type="entry name" value="ACTIVATOR OF C KINASE PROTEIN 1-RELATED"/>
    <property type="match status" value="1"/>
</dbReference>
<dbReference type="InterPro" id="IPR006597">
    <property type="entry name" value="Sel1-like"/>
</dbReference>
<dbReference type="Pfam" id="PF08238">
    <property type="entry name" value="Sel1"/>
    <property type="match status" value="3"/>
</dbReference>
<feature type="compositionally biased region" description="Basic and acidic residues" evidence="1">
    <location>
        <begin position="424"/>
        <end position="434"/>
    </location>
</feature>
<evidence type="ECO:0000313" key="3">
    <source>
        <dbReference type="Proteomes" id="UP001140453"/>
    </source>
</evidence>
<name>A0A9W8YYQ1_9PEZI</name>
<dbReference type="EMBL" id="JAPEVB010000002">
    <property type="protein sequence ID" value="KAJ4394231.1"/>
    <property type="molecule type" value="Genomic_DNA"/>
</dbReference>
<feature type="compositionally biased region" description="Polar residues" evidence="1">
    <location>
        <begin position="719"/>
        <end position="728"/>
    </location>
</feature>
<organism evidence="2 3">
    <name type="scientific">Gnomoniopsis smithogilvyi</name>
    <dbReference type="NCBI Taxonomy" id="1191159"/>
    <lineage>
        <taxon>Eukaryota</taxon>
        <taxon>Fungi</taxon>
        <taxon>Dikarya</taxon>
        <taxon>Ascomycota</taxon>
        <taxon>Pezizomycotina</taxon>
        <taxon>Sordariomycetes</taxon>
        <taxon>Sordariomycetidae</taxon>
        <taxon>Diaporthales</taxon>
        <taxon>Gnomoniaceae</taxon>
        <taxon>Gnomoniopsis</taxon>
    </lineage>
</organism>
<dbReference type="InterPro" id="IPR052945">
    <property type="entry name" value="Mitotic_Regulator"/>
</dbReference>
<gene>
    <name evidence="2" type="ORF">N0V93_003448</name>
</gene>
<dbReference type="GO" id="GO:0010972">
    <property type="term" value="P:negative regulation of G2/M transition of mitotic cell cycle"/>
    <property type="evidence" value="ECO:0007669"/>
    <property type="project" value="TreeGrafter"/>
</dbReference>
<keyword evidence="3" id="KW-1185">Reference proteome</keyword>
<feature type="compositionally biased region" description="Basic and acidic residues" evidence="1">
    <location>
        <begin position="150"/>
        <end position="172"/>
    </location>
</feature>
<feature type="region of interest" description="Disordered" evidence="1">
    <location>
        <begin position="58"/>
        <end position="77"/>
    </location>
</feature>
<dbReference type="Proteomes" id="UP001140453">
    <property type="component" value="Unassembled WGS sequence"/>
</dbReference>
<sequence>MATPTRPAQLDLRSDSQASVSRPLRSPRLHVAGEVPPELSPLDAFALQSRLLAKQLEESAKTGKRVSRLPPLTTDSPLIVQGRSEYFRTMSTESASDCGDLPQFSAGGGMRPELEESPDRPQSMHPRMSHIPPTPDASIPLPTPNSFEQYRGRELGPLDEKSSYFGGRREHSPSSFDSVSIDARLADETPLADQESLEPGMAITPGQSLSTPQKLGHKRSHESLLPPTTTYPQRTSSIMSQPVDLSGDDAMASSFHSSHGSRKLSASSGGVFSPCQQRSPSISSNVSELPRPAFNFSRPMSRAGTPGPLTPGLDTPSRYDPPVRQPSSDSHSSIFRADESVDTPISIKSEGFPDPGEEPPPGAPSYIYSKFSLPRGKMLERLSKEFGHIPASFKWEQPPVGQSNVQTIPFGGQAPPSPPSRSSSSRDRQAEGRGRPSGKTSLEVPRPSTQPSPSNSRPSTSDGRFSEDVARGRAQTRPTTATTSDASTIKARSQHSVATTMATMSEMSAEEHVNKALALHEDGKVNESTYHLRYAAKQGHPTGMLFYALACRHGWGMRPNPEEAVKWLRKATDSAGLEIAEDESNAKEGQKIDKVEMRTRKAQMALGIYELGVSHMNGWGIEQDKTLALRCFEIAGTWGDVDALAEAGFCYAQGIGCKKNLKKAAKFYRMAEAKGMSMVGNSWIHKSKYDEDEDDQRSTKSSKSTRSKSKSRHFLGLNKTRSNTTASS</sequence>
<dbReference type="SUPFAM" id="SSF81901">
    <property type="entry name" value="HCP-like"/>
    <property type="match status" value="1"/>
</dbReference>
<feature type="region of interest" description="Disordered" evidence="1">
    <location>
        <begin position="393"/>
        <end position="496"/>
    </location>
</feature>
<dbReference type="PANTHER" id="PTHR43628:SF11">
    <property type="entry name" value="PROTEIN DSF2"/>
    <property type="match status" value="1"/>
</dbReference>
<dbReference type="SMART" id="SM00671">
    <property type="entry name" value="SEL1"/>
    <property type="match status" value="3"/>
</dbReference>
<feature type="region of interest" description="Disordered" evidence="1">
    <location>
        <begin position="91"/>
        <end position="369"/>
    </location>
</feature>
<evidence type="ECO:0000313" key="2">
    <source>
        <dbReference type="EMBL" id="KAJ4394231.1"/>
    </source>
</evidence>
<proteinExistence type="predicted"/>
<protein>
    <recommendedName>
        <fullName evidence="4">Protein DSF2</fullName>
    </recommendedName>
</protein>
<feature type="compositionally biased region" description="Low complexity" evidence="1">
    <location>
        <begin position="304"/>
        <end position="316"/>
    </location>
</feature>
<reference evidence="2" key="1">
    <citation type="submission" date="2022-10" db="EMBL/GenBank/DDBJ databases">
        <title>Tapping the CABI collections for fungal endophytes: first genome assemblies for Collariella, Neodidymelliopsis, Ascochyta clinopodiicola, Didymella pomorum, Didymosphaeria variabile, Neocosmospora piperis and Neocucurbitaria cava.</title>
        <authorList>
            <person name="Hill R."/>
        </authorList>
    </citation>
    <scope>NUCLEOTIDE SEQUENCE</scope>
    <source>
        <strain evidence="2">IMI 355082</strain>
    </source>
</reference>
<feature type="compositionally biased region" description="Basic residues" evidence="1">
    <location>
        <begin position="703"/>
        <end position="713"/>
    </location>
</feature>
<feature type="compositionally biased region" description="Polar residues" evidence="1">
    <location>
        <begin position="447"/>
        <end position="463"/>
    </location>
</feature>
<dbReference type="AlphaFoldDB" id="A0A9W8YYQ1"/>
<dbReference type="GO" id="GO:0032153">
    <property type="term" value="C:cell division site"/>
    <property type="evidence" value="ECO:0007669"/>
    <property type="project" value="TreeGrafter"/>
</dbReference>
<dbReference type="Gene3D" id="1.25.40.10">
    <property type="entry name" value="Tetratricopeptide repeat domain"/>
    <property type="match status" value="1"/>
</dbReference>
<evidence type="ECO:0000256" key="1">
    <source>
        <dbReference type="SAM" id="MobiDB-lite"/>
    </source>
</evidence>
<evidence type="ECO:0008006" key="4">
    <source>
        <dbReference type="Google" id="ProtNLM"/>
    </source>
</evidence>